<evidence type="ECO:0000259" key="2">
    <source>
        <dbReference type="Pfam" id="PF07819"/>
    </source>
</evidence>
<evidence type="ECO:0000313" key="3">
    <source>
        <dbReference type="EMBL" id="EGV63191.1"/>
    </source>
</evidence>
<dbReference type="GO" id="GO:0016788">
    <property type="term" value="F:hydrolase activity, acting on ester bonds"/>
    <property type="evidence" value="ECO:0007669"/>
    <property type="project" value="InterPro"/>
</dbReference>
<protein>
    <recommendedName>
        <fullName evidence="1">GPI inositol-deacylase</fullName>
        <ecNumber evidence="1">3.1.-.-</ecNumber>
    </recommendedName>
</protein>
<keyword evidence="1" id="KW-0472">Membrane</keyword>
<evidence type="ECO:0000256" key="1">
    <source>
        <dbReference type="RuleBase" id="RU365011"/>
    </source>
</evidence>
<keyword evidence="1" id="KW-0813">Transport</keyword>
<keyword evidence="1" id="KW-0653">Protein transport</keyword>
<sequence>MLLRFLHHPSKVSTLSIRWLQSAAIKDPFLLTDQFAALKPNYTPTKHPIVLCHGLSGFDSLVFLPKPNFFRKSRVKKVIRDGLIKVDYWYGIQDMLTRNGCEVYVGKVPPFGTIHDRAESLNKYLESQFEPNDSETTVVNLVAHSMGGLDARYLISKLHKSNYRVASLTTVSTPHRGSEVADYVSVHMKPALLLFQAVPQLTTDYISKFNSEVVNDPNVAYFSYGAQFQPKWFNMFRYPSRIITKTIKSQNILNGTDKSYVNDGLVSVESAKWGEYLGTLDNVDHLDLINWTNRARILVDRVMFQHKPTFNALAFYAHIAQSLSERGF</sequence>
<dbReference type="Pfam" id="PF07819">
    <property type="entry name" value="PGAP1"/>
    <property type="match status" value="1"/>
</dbReference>
<dbReference type="KEGG" id="cten:18245892"/>
<keyword evidence="1" id="KW-0378">Hydrolase</keyword>
<dbReference type="EC" id="3.1.-.-" evidence="1"/>
<dbReference type="InterPro" id="IPR012908">
    <property type="entry name" value="PGAP1-ab_dom-like"/>
</dbReference>
<gene>
    <name evidence="3" type="ORF">CANTEDRAFT_106479</name>
</gene>
<keyword evidence="4" id="KW-1185">Reference proteome</keyword>
<dbReference type="EMBL" id="GL996524">
    <property type="protein sequence ID" value="EGV63191.1"/>
    <property type="molecule type" value="Genomic_DNA"/>
</dbReference>
<dbReference type="OrthoDB" id="5592486at2759"/>
<comment type="similarity">
    <text evidence="1">Belongs to the GPI inositol-deacylase family.</text>
</comment>
<dbReference type="AlphaFoldDB" id="G3B5D2"/>
<feature type="domain" description="GPI inositol-deacylase PGAP1-like alpha/beta" evidence="2">
    <location>
        <begin position="114"/>
        <end position="180"/>
    </location>
</feature>
<reference evidence="3 4" key="1">
    <citation type="journal article" date="2011" name="Proc. Natl. Acad. Sci. U.S.A.">
        <title>Comparative genomics of xylose-fermenting fungi for enhanced biofuel production.</title>
        <authorList>
            <person name="Wohlbach D.J."/>
            <person name="Kuo A."/>
            <person name="Sato T.K."/>
            <person name="Potts K.M."/>
            <person name="Salamov A.A."/>
            <person name="LaButti K.M."/>
            <person name="Sun H."/>
            <person name="Clum A."/>
            <person name="Pangilinan J.L."/>
            <person name="Lindquist E.A."/>
            <person name="Lucas S."/>
            <person name="Lapidus A."/>
            <person name="Jin M."/>
            <person name="Gunawan C."/>
            <person name="Balan V."/>
            <person name="Dale B.E."/>
            <person name="Jeffries T.W."/>
            <person name="Zinkel R."/>
            <person name="Barry K.W."/>
            <person name="Grigoriev I.V."/>
            <person name="Gasch A.P."/>
        </authorList>
    </citation>
    <scope>NUCLEOTIDE SEQUENCE [LARGE SCALE GENOMIC DNA]</scope>
    <source>
        <strain evidence="4">ATCC 10573 / BCRC 21748 / CBS 615 / JCM 9827 / NBRC 10315 / NRRL Y-1498 / VKM Y-70</strain>
    </source>
</reference>
<dbReference type="InterPro" id="IPR029058">
    <property type="entry name" value="AB_hydrolase_fold"/>
</dbReference>
<dbReference type="GeneID" id="18245892"/>
<dbReference type="Gene3D" id="3.40.50.1820">
    <property type="entry name" value="alpha/beta hydrolase"/>
    <property type="match status" value="1"/>
</dbReference>
<accession>G3B5D2</accession>
<keyword evidence="1" id="KW-0256">Endoplasmic reticulum</keyword>
<comment type="function">
    <text evidence="1">Involved in inositol deacylation of GPI-anchored proteins which plays important roles in the quality control and ER-associated degradation of GPI-anchored proteins.</text>
</comment>
<evidence type="ECO:0000313" key="4">
    <source>
        <dbReference type="Proteomes" id="UP000000707"/>
    </source>
</evidence>
<dbReference type="GO" id="GO:0005789">
    <property type="term" value="C:endoplasmic reticulum membrane"/>
    <property type="evidence" value="ECO:0007669"/>
    <property type="project" value="UniProtKB-SubCell"/>
</dbReference>
<dbReference type="STRING" id="590646.G3B5D2"/>
<dbReference type="eggNOG" id="ENOG502QQNH">
    <property type="taxonomic scope" value="Eukaryota"/>
</dbReference>
<comment type="subcellular location">
    <subcellularLocation>
        <location evidence="1">Endoplasmic reticulum membrane</location>
    </subcellularLocation>
</comment>
<proteinExistence type="inferred from homology"/>
<organism evidence="4">
    <name type="scientific">Candida tenuis (strain ATCC 10573 / BCRC 21748 / CBS 615 / JCM 9827 / NBRC 10315 / NRRL Y-1498 / VKM Y-70)</name>
    <name type="common">Yeast</name>
    <name type="synonym">Yamadazyma tenuis</name>
    <dbReference type="NCBI Taxonomy" id="590646"/>
    <lineage>
        <taxon>Eukaryota</taxon>
        <taxon>Fungi</taxon>
        <taxon>Dikarya</taxon>
        <taxon>Ascomycota</taxon>
        <taxon>Saccharomycotina</taxon>
        <taxon>Pichiomycetes</taxon>
        <taxon>Debaryomycetaceae</taxon>
        <taxon>Yamadazyma</taxon>
    </lineage>
</organism>
<dbReference type="SUPFAM" id="SSF53474">
    <property type="entry name" value="alpha/beta-Hydrolases"/>
    <property type="match status" value="1"/>
</dbReference>
<name>G3B5D2_CANTC</name>
<dbReference type="GO" id="GO:0015031">
    <property type="term" value="P:protein transport"/>
    <property type="evidence" value="ECO:0007669"/>
    <property type="project" value="UniProtKB-KW"/>
</dbReference>
<dbReference type="Proteomes" id="UP000000707">
    <property type="component" value="Unassembled WGS sequence"/>
</dbReference>
<dbReference type="HOGENOM" id="CLU_015737_1_2_1"/>
<dbReference type="PANTHER" id="PTHR11440">
    <property type="entry name" value="LECITHIN-CHOLESTEROL ACYLTRANSFERASE-RELATED"/>
    <property type="match status" value="1"/>
</dbReference>